<dbReference type="PANTHER" id="PTHR24559:SF427">
    <property type="entry name" value="RNA-DIRECTED DNA POLYMERASE"/>
    <property type="match status" value="1"/>
</dbReference>
<dbReference type="PANTHER" id="PTHR24559">
    <property type="entry name" value="TRANSPOSON TY3-I GAG-POL POLYPROTEIN"/>
    <property type="match status" value="1"/>
</dbReference>
<feature type="region of interest" description="Disordered" evidence="1">
    <location>
        <begin position="188"/>
        <end position="217"/>
    </location>
</feature>
<reference evidence="4" key="1">
    <citation type="journal article" date="2019" name="Sci. Rep.">
        <title>Draft genome of Tanacetum cinerariifolium, the natural source of mosquito coil.</title>
        <authorList>
            <person name="Yamashiro T."/>
            <person name="Shiraishi A."/>
            <person name="Satake H."/>
            <person name="Nakayama K."/>
        </authorList>
    </citation>
    <scope>NUCLEOTIDE SEQUENCE</scope>
</reference>
<comment type="caution">
    <text evidence="4">The sequence shown here is derived from an EMBL/GenBank/DDBJ whole genome shotgun (WGS) entry which is preliminary data.</text>
</comment>
<dbReference type="Pfam" id="PF07727">
    <property type="entry name" value="RVT_2"/>
    <property type="match status" value="1"/>
</dbReference>
<dbReference type="Gene3D" id="3.30.70.270">
    <property type="match status" value="1"/>
</dbReference>
<organism evidence="4">
    <name type="scientific">Tanacetum cinerariifolium</name>
    <name type="common">Dalmatian daisy</name>
    <name type="synonym">Chrysanthemum cinerariifolium</name>
    <dbReference type="NCBI Taxonomy" id="118510"/>
    <lineage>
        <taxon>Eukaryota</taxon>
        <taxon>Viridiplantae</taxon>
        <taxon>Streptophyta</taxon>
        <taxon>Embryophyta</taxon>
        <taxon>Tracheophyta</taxon>
        <taxon>Spermatophyta</taxon>
        <taxon>Magnoliopsida</taxon>
        <taxon>eudicotyledons</taxon>
        <taxon>Gunneridae</taxon>
        <taxon>Pentapetalae</taxon>
        <taxon>asterids</taxon>
        <taxon>campanulids</taxon>
        <taxon>Asterales</taxon>
        <taxon>Asteraceae</taxon>
        <taxon>Asteroideae</taxon>
        <taxon>Anthemideae</taxon>
        <taxon>Anthemidinae</taxon>
        <taxon>Tanacetum</taxon>
    </lineage>
</organism>
<gene>
    <name evidence="4" type="ORF">Tci_023807</name>
</gene>
<feature type="domain" description="Reverse transcriptase" evidence="2">
    <location>
        <begin position="17"/>
        <end position="66"/>
    </location>
</feature>
<dbReference type="InterPro" id="IPR013103">
    <property type="entry name" value="RVT_2"/>
</dbReference>
<evidence type="ECO:0000259" key="2">
    <source>
        <dbReference type="Pfam" id="PF00078"/>
    </source>
</evidence>
<dbReference type="Pfam" id="PF00078">
    <property type="entry name" value="RVT_1"/>
    <property type="match status" value="1"/>
</dbReference>
<feature type="compositionally biased region" description="Polar residues" evidence="1">
    <location>
        <begin position="894"/>
        <end position="904"/>
    </location>
</feature>
<feature type="compositionally biased region" description="Polar residues" evidence="1">
    <location>
        <begin position="188"/>
        <end position="213"/>
    </location>
</feature>
<evidence type="ECO:0000259" key="3">
    <source>
        <dbReference type="Pfam" id="PF07727"/>
    </source>
</evidence>
<accession>A0A6L2KS80</accession>
<feature type="region of interest" description="Disordered" evidence="1">
    <location>
        <begin position="1272"/>
        <end position="1294"/>
    </location>
</feature>
<feature type="domain" description="Reverse transcriptase Ty1/copia-type" evidence="3">
    <location>
        <begin position="665"/>
        <end position="751"/>
    </location>
</feature>
<keyword evidence="4" id="KW-0808">Transferase</keyword>
<feature type="compositionally biased region" description="Polar residues" evidence="1">
    <location>
        <begin position="1282"/>
        <end position="1294"/>
    </location>
</feature>
<evidence type="ECO:0000256" key="1">
    <source>
        <dbReference type="SAM" id="MobiDB-lite"/>
    </source>
</evidence>
<dbReference type="InterPro" id="IPR000477">
    <property type="entry name" value="RT_dom"/>
</dbReference>
<feature type="region of interest" description="Disordered" evidence="1">
    <location>
        <begin position="1033"/>
        <end position="1096"/>
    </location>
</feature>
<dbReference type="InterPro" id="IPR043128">
    <property type="entry name" value="Rev_trsase/Diguanyl_cyclase"/>
</dbReference>
<dbReference type="InterPro" id="IPR043502">
    <property type="entry name" value="DNA/RNA_pol_sf"/>
</dbReference>
<dbReference type="GO" id="GO:0003964">
    <property type="term" value="F:RNA-directed DNA polymerase activity"/>
    <property type="evidence" value="ECO:0007669"/>
    <property type="project" value="UniProtKB-KW"/>
</dbReference>
<evidence type="ECO:0000313" key="4">
    <source>
        <dbReference type="EMBL" id="GEU51829.1"/>
    </source>
</evidence>
<sequence length="1312" mass="149065">MDLMNWVYKPYLDKFVIDDILIYSKSKEEHEIYLRLVLKLLKKEKLYAKFPKCEFWLQEVHFLGHMVNQNGIHVDPSKIEVKCMADANLHVPLDEIKIDKTLRFVEEPIEIMNREVRSLKHSKISLVKVYWNSKRGDYLIACLNKAMAFLTVVASSRFPSTNNQLRTSSNPRNQATIQDDMVTIQQVQGRQGQNYSSTGYKSNATSSKENNASGHPKRLKNAAWYKEKAMLAEAQEAGQILDEEQLAFLADLGVLDDQVVQKIILNNAAFQTEDLDTYDSDCDDISNAKVILMANISNYGSDVISEVPHSETYLNDMENQADEALWYHMLNHSTKSFDALPVKIESPKELLKVSLVNESLKKLKLHLVNFDKVVKIRTTPNAQTKGEWVFEHTKVVFNNEIIPILKYLKDIFNVFDRDLLNEIMEVQTIFDQIDLVFQQSLVDKQCLKNDKKDLFLEHDRLLHQIMSQDVLLIVVNSVSLIDESMNVERKRNESCDKCFNLEAELLKSQNARNDLLKRIKGKEIIDIAAQKPSANTIIPSMFKLELEPLALRLLKNREFHIKYLKYTQKHADSPREKVEQAKAKQPLENALDFACCPDCSLVSGLGCLKHMTENHSQLINFVSKLPGTVRFGNDHIARIIGSSRAVDLADSPVSTSIDQDAPSTKGIDFEESFAPVARIEVIRIFVANVDHKNMMIFQMDVKTAFLNGELKEEVYVSQPEGFLDQDNPPHVYKLKKALYGLKQAPRAWEYMYKYKFLVFDGAFGGDRDEEVIIGEGVVVTSSSLEMLTNSCLRGIMVSLIFLEGLKKEALVEFMIELFEEDDKKSKKILIKCSSLWSADGGPISPGGPKYIGGCLCRTKSDKQDTSSTSGNDTDALDADIRLKSNKEPKAEVDSNITPDSTNISHKGEKIDQNAKKCQVSCPLLDPLFDNMTTEFSNQSLESENISLKKTIAQLKKDFSRMESHCVKMELKYQNQALKDGKHVTPYYLPKVKEYVLAKPHHVIAPSSSRNSQKESFGSNYMAHNHYLEEARKKTQEINKNSKSSVKHTTSLQNTTNGSKQKPRRNNQTSRSLPVSKSSCGMSNSVPLVDHSRNSSSFSDSKHFVCSTCQKCVFNANHDACLTKFLKEANPHIKVPSPKTRNNIKPVEKKKNVIKPKRWIYKGNRISPNKSSAVHEKPNTPRSCLRWKPTGRIFKTVGHRWIPTGKMFTDSTTVVDNEPLNGSNEDITNPYGCEQTLNVSKGTLNLSAGTSFNPKEERLRFWLLKKLMSKNQVPQGIHKKEQPPNSAQSVKEQQQRAYFDDPCHELLHKVYIL</sequence>
<feature type="compositionally biased region" description="Basic and acidic residues" evidence="1">
    <location>
        <begin position="878"/>
        <end position="892"/>
    </location>
</feature>
<keyword evidence="4" id="KW-0548">Nucleotidyltransferase</keyword>
<proteinExistence type="predicted"/>
<dbReference type="SUPFAM" id="SSF56672">
    <property type="entry name" value="DNA/RNA polymerases"/>
    <property type="match status" value="1"/>
</dbReference>
<dbReference type="EMBL" id="BKCJ010002925">
    <property type="protein sequence ID" value="GEU51829.1"/>
    <property type="molecule type" value="Genomic_DNA"/>
</dbReference>
<dbReference type="InterPro" id="IPR053134">
    <property type="entry name" value="RNA-dir_DNA_polymerase"/>
</dbReference>
<feature type="compositionally biased region" description="Polar residues" evidence="1">
    <location>
        <begin position="1037"/>
        <end position="1085"/>
    </location>
</feature>
<name>A0A6L2KS80_TANCI</name>
<keyword evidence="4" id="KW-0695">RNA-directed DNA polymerase</keyword>
<feature type="region of interest" description="Disordered" evidence="1">
    <location>
        <begin position="861"/>
        <end position="906"/>
    </location>
</feature>
<protein>
    <submittedName>
        <fullName evidence="4">Putative reverse transcriptase domain-containing protein</fullName>
    </submittedName>
</protein>